<gene>
    <name evidence="2" type="ORF">METZ01_LOCUS462114</name>
</gene>
<dbReference type="PRINTS" id="PR01713">
    <property type="entry name" value="NUCEPIMERASE"/>
</dbReference>
<protein>
    <recommendedName>
        <fullName evidence="1">NAD-dependent epimerase/dehydratase domain-containing protein</fullName>
    </recommendedName>
</protein>
<reference evidence="2" key="1">
    <citation type="submission" date="2018-05" db="EMBL/GenBank/DDBJ databases">
        <authorList>
            <person name="Lanie J.A."/>
            <person name="Ng W.-L."/>
            <person name="Kazmierczak K.M."/>
            <person name="Andrzejewski T.M."/>
            <person name="Davidsen T.M."/>
            <person name="Wayne K.J."/>
            <person name="Tettelin H."/>
            <person name="Glass J.I."/>
            <person name="Rusch D."/>
            <person name="Podicherti R."/>
            <person name="Tsui H.-C.T."/>
            <person name="Winkler M.E."/>
        </authorList>
    </citation>
    <scope>NUCLEOTIDE SEQUENCE</scope>
</reference>
<evidence type="ECO:0000259" key="1">
    <source>
        <dbReference type="Pfam" id="PF01370"/>
    </source>
</evidence>
<feature type="non-terminal residue" evidence="2">
    <location>
        <position position="1"/>
    </location>
</feature>
<organism evidence="2">
    <name type="scientific">marine metagenome</name>
    <dbReference type="NCBI Taxonomy" id="408172"/>
    <lineage>
        <taxon>unclassified sequences</taxon>
        <taxon>metagenomes</taxon>
        <taxon>ecological metagenomes</taxon>
    </lineage>
</organism>
<dbReference type="SUPFAM" id="SSF51735">
    <property type="entry name" value="NAD(P)-binding Rossmann-fold domains"/>
    <property type="match status" value="1"/>
</dbReference>
<dbReference type="PANTHER" id="PTHR43245:SF13">
    <property type="entry name" value="UDP-D-APIOSE_UDP-D-XYLOSE SYNTHASE 2"/>
    <property type="match status" value="1"/>
</dbReference>
<name>A0A383ANZ0_9ZZZZ</name>
<dbReference type="PANTHER" id="PTHR43245">
    <property type="entry name" value="BIFUNCTIONAL POLYMYXIN RESISTANCE PROTEIN ARNA"/>
    <property type="match status" value="1"/>
</dbReference>
<sequence>LSLEIPYADLQANALSTLLLSRWCLKNRISRFIYASSMAVYGNPKSLPVTEDFKCEPVSYYGVSKLTSENLLRLAEDEGLSTTSFRMFSVYGPGQNLNNRNQGMMSIYLSYLLEGSILPVTGSFDRFRDFVYIDDVIDAWVNAIIKSKTPSKVYNLGSGIKTTVHDLIKLLIEELKLRKDYPIEEMKTKKSDQYGLHSDIKRARSDLNFNPKVTIEEGVNKVVQYYK</sequence>
<dbReference type="Gene3D" id="3.90.25.10">
    <property type="entry name" value="UDP-galactose 4-epimerase, domain 1"/>
    <property type="match status" value="1"/>
</dbReference>
<dbReference type="InterPro" id="IPR036291">
    <property type="entry name" value="NAD(P)-bd_dom_sf"/>
</dbReference>
<feature type="domain" description="NAD-dependent epimerase/dehydratase" evidence="1">
    <location>
        <begin position="3"/>
        <end position="157"/>
    </location>
</feature>
<dbReference type="Pfam" id="PF01370">
    <property type="entry name" value="Epimerase"/>
    <property type="match status" value="1"/>
</dbReference>
<dbReference type="Gene3D" id="3.40.50.720">
    <property type="entry name" value="NAD(P)-binding Rossmann-like Domain"/>
    <property type="match status" value="1"/>
</dbReference>
<dbReference type="AlphaFoldDB" id="A0A383ANZ0"/>
<evidence type="ECO:0000313" key="2">
    <source>
        <dbReference type="EMBL" id="SVE09260.1"/>
    </source>
</evidence>
<dbReference type="EMBL" id="UINC01193572">
    <property type="protein sequence ID" value="SVE09260.1"/>
    <property type="molecule type" value="Genomic_DNA"/>
</dbReference>
<proteinExistence type="predicted"/>
<dbReference type="InterPro" id="IPR001509">
    <property type="entry name" value="Epimerase_deHydtase"/>
</dbReference>
<accession>A0A383ANZ0</accession>
<dbReference type="InterPro" id="IPR050177">
    <property type="entry name" value="Lipid_A_modif_metabolic_enz"/>
</dbReference>